<keyword evidence="1" id="KW-0472">Membrane</keyword>
<name>A0A0S4KXP1_9BACT</name>
<keyword evidence="3" id="KW-1185">Reference proteome</keyword>
<evidence type="ECO:0000313" key="2">
    <source>
        <dbReference type="EMBL" id="CUQ68125.1"/>
    </source>
</evidence>
<keyword evidence="1" id="KW-1133">Transmembrane helix</keyword>
<accession>A0A0S4KXP1</accession>
<proteinExistence type="predicted"/>
<keyword evidence="1" id="KW-0812">Transmembrane</keyword>
<organism evidence="2 3">
    <name type="scientific">Candidatus Nitrospira inopinata</name>
    <dbReference type="NCBI Taxonomy" id="1715989"/>
    <lineage>
        <taxon>Bacteria</taxon>
        <taxon>Pseudomonadati</taxon>
        <taxon>Nitrospirota</taxon>
        <taxon>Nitrospiria</taxon>
        <taxon>Nitrospirales</taxon>
        <taxon>Nitrospiraceae</taxon>
        <taxon>Nitrospira</taxon>
    </lineage>
</organism>
<dbReference type="EMBL" id="LN885086">
    <property type="protein sequence ID" value="CUQ68125.1"/>
    <property type="molecule type" value="Genomic_DNA"/>
</dbReference>
<dbReference type="Proteomes" id="UP000066284">
    <property type="component" value="Chromosome 1"/>
</dbReference>
<gene>
    <name evidence="2" type="ORF">NITINOP_3153</name>
</gene>
<dbReference type="KEGG" id="nio:NITINOP_3153"/>
<reference evidence="3" key="1">
    <citation type="submission" date="2015-09" db="EMBL/GenBank/DDBJ databases">
        <authorList>
            <person name="Daims H."/>
        </authorList>
    </citation>
    <scope>NUCLEOTIDE SEQUENCE [LARGE SCALE GENOMIC DNA]</scope>
</reference>
<evidence type="ECO:0000313" key="3">
    <source>
        <dbReference type="Proteomes" id="UP000066284"/>
    </source>
</evidence>
<protein>
    <submittedName>
        <fullName evidence="2">Uncharacterized protein</fullName>
    </submittedName>
</protein>
<evidence type="ECO:0000256" key="1">
    <source>
        <dbReference type="SAM" id="Phobius"/>
    </source>
</evidence>
<sequence>MDHIKLVIYGVVVMGVVFGIVAMITNMLGIQQY</sequence>
<feature type="transmembrane region" description="Helical" evidence="1">
    <location>
        <begin position="6"/>
        <end position="28"/>
    </location>
</feature>
<dbReference type="STRING" id="1715989.NITINOP_3153"/>
<dbReference type="AlphaFoldDB" id="A0A0S4KXP1"/>